<dbReference type="NCBIfam" id="TIGR01640">
    <property type="entry name" value="F_box_assoc_1"/>
    <property type="match status" value="1"/>
</dbReference>
<dbReference type="SUPFAM" id="SSF81383">
    <property type="entry name" value="F-box domain"/>
    <property type="match status" value="1"/>
</dbReference>
<evidence type="ECO:0000313" key="3">
    <source>
        <dbReference type="EMBL" id="KAK1642215.1"/>
    </source>
</evidence>
<evidence type="ECO:0000256" key="1">
    <source>
        <dbReference type="SAM" id="Phobius"/>
    </source>
</evidence>
<dbReference type="InterPro" id="IPR036047">
    <property type="entry name" value="F-box-like_dom_sf"/>
</dbReference>
<feature type="transmembrane region" description="Helical" evidence="1">
    <location>
        <begin position="211"/>
        <end position="232"/>
    </location>
</feature>
<dbReference type="InterPro" id="IPR001810">
    <property type="entry name" value="F-box_dom"/>
</dbReference>
<dbReference type="Pfam" id="PF00646">
    <property type="entry name" value="F-box"/>
    <property type="match status" value="1"/>
</dbReference>
<accession>A0AAD8W4Z6</accession>
<dbReference type="SMART" id="SM00256">
    <property type="entry name" value="FBOX"/>
    <property type="match status" value="1"/>
</dbReference>
<keyword evidence="4" id="KW-1185">Reference proteome</keyword>
<gene>
    <name evidence="3" type="ORF">QYE76_060020</name>
</gene>
<dbReference type="Proteomes" id="UP001231189">
    <property type="component" value="Unassembled WGS sequence"/>
</dbReference>
<proteinExistence type="predicted"/>
<keyword evidence="1" id="KW-0472">Membrane</keyword>
<comment type="caution">
    <text evidence="3">The sequence shown here is derived from an EMBL/GenBank/DDBJ whole genome shotgun (WGS) entry which is preliminary data.</text>
</comment>
<dbReference type="EMBL" id="JAUUTY010000004">
    <property type="protein sequence ID" value="KAK1642215.1"/>
    <property type="molecule type" value="Genomic_DNA"/>
</dbReference>
<dbReference type="PROSITE" id="PS50181">
    <property type="entry name" value="FBOX"/>
    <property type="match status" value="1"/>
</dbReference>
<keyword evidence="1" id="KW-1133">Transmembrane helix</keyword>
<dbReference type="Pfam" id="PF08268">
    <property type="entry name" value="FBA_3"/>
    <property type="match status" value="1"/>
</dbReference>
<dbReference type="InterPro" id="IPR017451">
    <property type="entry name" value="F-box-assoc_interact_dom"/>
</dbReference>
<feature type="domain" description="F-box" evidence="2">
    <location>
        <begin position="20"/>
        <end position="57"/>
    </location>
</feature>
<name>A0AAD8W4Z6_LOLMU</name>
<dbReference type="PANTHER" id="PTHR31111">
    <property type="entry name" value="BNAA05G37150D PROTEIN-RELATED"/>
    <property type="match status" value="1"/>
</dbReference>
<organism evidence="3 4">
    <name type="scientific">Lolium multiflorum</name>
    <name type="common">Italian ryegrass</name>
    <name type="synonym">Lolium perenne subsp. multiflorum</name>
    <dbReference type="NCBI Taxonomy" id="4521"/>
    <lineage>
        <taxon>Eukaryota</taxon>
        <taxon>Viridiplantae</taxon>
        <taxon>Streptophyta</taxon>
        <taxon>Embryophyta</taxon>
        <taxon>Tracheophyta</taxon>
        <taxon>Spermatophyta</taxon>
        <taxon>Magnoliopsida</taxon>
        <taxon>Liliopsida</taxon>
        <taxon>Poales</taxon>
        <taxon>Poaceae</taxon>
        <taxon>BOP clade</taxon>
        <taxon>Pooideae</taxon>
        <taxon>Poodae</taxon>
        <taxon>Poeae</taxon>
        <taxon>Poeae Chloroplast Group 2 (Poeae type)</taxon>
        <taxon>Loliodinae</taxon>
        <taxon>Loliinae</taxon>
        <taxon>Lolium</taxon>
    </lineage>
</organism>
<protein>
    <recommendedName>
        <fullName evidence="2">F-box domain-containing protein</fullName>
    </recommendedName>
</protein>
<reference evidence="3" key="1">
    <citation type="submission" date="2023-07" db="EMBL/GenBank/DDBJ databases">
        <title>A chromosome-level genome assembly of Lolium multiflorum.</title>
        <authorList>
            <person name="Chen Y."/>
            <person name="Copetti D."/>
            <person name="Kolliker R."/>
            <person name="Studer B."/>
        </authorList>
    </citation>
    <scope>NUCLEOTIDE SEQUENCE</scope>
    <source>
        <strain evidence="3">02402/16</strain>
        <tissue evidence="3">Leaf</tissue>
    </source>
</reference>
<keyword evidence="1" id="KW-0812">Transmembrane</keyword>
<evidence type="ECO:0000259" key="2">
    <source>
        <dbReference type="PROSITE" id="PS50181"/>
    </source>
</evidence>
<dbReference type="Gene3D" id="1.20.1280.50">
    <property type="match status" value="1"/>
</dbReference>
<evidence type="ECO:0000313" key="4">
    <source>
        <dbReference type="Proteomes" id="UP001231189"/>
    </source>
</evidence>
<dbReference type="PANTHER" id="PTHR31111:SF133">
    <property type="entry name" value="OS07G0196600 PROTEIN"/>
    <property type="match status" value="1"/>
</dbReference>
<dbReference type="InterPro" id="IPR013187">
    <property type="entry name" value="F-box-assoc_dom_typ3"/>
</dbReference>
<dbReference type="AlphaFoldDB" id="A0AAD8W4Z6"/>
<sequence length="425" mass="47452">MAPTLHPARLRSSTPPIVATSNDGVLPLELLLDILLRLPTESICRFRAVCRSWRSLLCHPDLIAAAQNPGPLLAAAVSDSLLLYWSCESTILNIENGDEVKRLSGWCSWSSGDCSLDSMIHERVVCVTRKDQPIGLVDPLSGDICVLPDHKPAPDAFTWCTIGCAATGEYKVLVVTATPAMSSEVCKILTLNGGDHSWRETGSPPFRVLKWWIGLGFPIINGIAYILGYIACAAHQMIIESNLDCEACEEKKMIMEFDLDCEEWRPNFLQGPLDLFIITLADLEGHLVAVFENDDDTTVELWFLVDSKLSIWSKRYTITMTYHHTPSSAWYFDKPLAVLEDGRIVMSMMLVPYPEMSTLVSNSTIDNARDRFLRIYDPTTKSFSDGEIVPNCNHITVFTWSLLHTGPRGALDRVARLALISRRQH</sequence>